<dbReference type="SUPFAM" id="SSF51261">
    <property type="entry name" value="Duplicated hybrid motif"/>
    <property type="match status" value="1"/>
</dbReference>
<dbReference type="PROSITE" id="PS51257">
    <property type="entry name" value="PROKAR_LIPOPROTEIN"/>
    <property type="match status" value="1"/>
</dbReference>
<dbReference type="Gene3D" id="2.70.70.10">
    <property type="entry name" value="Glucose Permease (Domain IIA)"/>
    <property type="match status" value="1"/>
</dbReference>
<dbReference type="PANTHER" id="PTHR21666">
    <property type="entry name" value="PEPTIDASE-RELATED"/>
    <property type="match status" value="1"/>
</dbReference>
<dbReference type="PANTHER" id="PTHR21666:SF270">
    <property type="entry name" value="MUREIN HYDROLASE ACTIVATOR ENVC"/>
    <property type="match status" value="1"/>
</dbReference>
<comment type="caution">
    <text evidence="2">The sequence shown here is derived from an EMBL/GenBank/DDBJ whole genome shotgun (WGS) entry which is preliminary data.</text>
</comment>
<name>X0YHP4_9ZZZZ</name>
<dbReference type="InterPro" id="IPR011055">
    <property type="entry name" value="Dup_hybrid_motif"/>
</dbReference>
<dbReference type="Pfam" id="PF01551">
    <property type="entry name" value="Peptidase_M23"/>
    <property type="match status" value="1"/>
</dbReference>
<reference evidence="2" key="1">
    <citation type="journal article" date="2014" name="Front. Microbiol.">
        <title>High frequency of phylogenetically diverse reductive dehalogenase-homologous genes in deep subseafloor sedimentary metagenomes.</title>
        <authorList>
            <person name="Kawai M."/>
            <person name="Futagami T."/>
            <person name="Toyoda A."/>
            <person name="Takaki Y."/>
            <person name="Nishi S."/>
            <person name="Hori S."/>
            <person name="Arai W."/>
            <person name="Tsubouchi T."/>
            <person name="Morono Y."/>
            <person name="Uchiyama I."/>
            <person name="Ito T."/>
            <person name="Fujiyama A."/>
            <person name="Inagaki F."/>
            <person name="Takami H."/>
        </authorList>
    </citation>
    <scope>NUCLEOTIDE SEQUENCE</scope>
    <source>
        <strain evidence="2">Expedition CK06-06</strain>
    </source>
</reference>
<feature type="domain" description="M23ase beta-sheet core" evidence="1">
    <location>
        <begin position="89"/>
        <end position="182"/>
    </location>
</feature>
<dbReference type="AlphaFoldDB" id="X0YHP4"/>
<sequence length="183" mass="20089">MSSLRLWVSLGILVLLSTACQTKYPETCPSSTPVGLATADEIASDDSLPFRFPLDGSLIDNDIYYGWFAVSNECPPDMVDCYEYSEPNYHAAEDFLRPAGTPVYAMADGVISYSGRAGGYGWLILIDHPQANLYSLYGHLSPSRWKLKANTEVKRGDLIAYLGDSDENGGSQEQPLVTHLHFG</sequence>
<protein>
    <recommendedName>
        <fullName evidence="1">M23ase beta-sheet core domain-containing protein</fullName>
    </recommendedName>
</protein>
<organism evidence="2">
    <name type="scientific">marine sediment metagenome</name>
    <dbReference type="NCBI Taxonomy" id="412755"/>
    <lineage>
        <taxon>unclassified sequences</taxon>
        <taxon>metagenomes</taxon>
        <taxon>ecological metagenomes</taxon>
    </lineage>
</organism>
<evidence type="ECO:0000313" key="2">
    <source>
        <dbReference type="EMBL" id="GAG36346.1"/>
    </source>
</evidence>
<feature type="non-terminal residue" evidence="2">
    <location>
        <position position="183"/>
    </location>
</feature>
<dbReference type="GO" id="GO:0004222">
    <property type="term" value="F:metalloendopeptidase activity"/>
    <property type="evidence" value="ECO:0007669"/>
    <property type="project" value="TreeGrafter"/>
</dbReference>
<dbReference type="InterPro" id="IPR050570">
    <property type="entry name" value="Cell_wall_metabolism_enzyme"/>
</dbReference>
<gene>
    <name evidence="2" type="ORF">S01H1_74369</name>
</gene>
<dbReference type="InterPro" id="IPR016047">
    <property type="entry name" value="M23ase_b-sheet_dom"/>
</dbReference>
<dbReference type="CDD" id="cd12797">
    <property type="entry name" value="M23_peptidase"/>
    <property type="match status" value="1"/>
</dbReference>
<accession>X0YHP4</accession>
<dbReference type="EMBL" id="BARS01049753">
    <property type="protein sequence ID" value="GAG36346.1"/>
    <property type="molecule type" value="Genomic_DNA"/>
</dbReference>
<proteinExistence type="predicted"/>
<evidence type="ECO:0000259" key="1">
    <source>
        <dbReference type="Pfam" id="PF01551"/>
    </source>
</evidence>